<evidence type="ECO:0000313" key="8">
    <source>
        <dbReference type="Proteomes" id="UP000198575"/>
    </source>
</evidence>
<dbReference type="Pfam" id="PF07730">
    <property type="entry name" value="HisKA_3"/>
    <property type="match status" value="1"/>
</dbReference>
<dbReference type="InterPro" id="IPR011712">
    <property type="entry name" value="Sig_transdc_His_kin_sub3_dim/P"/>
</dbReference>
<dbReference type="Gene3D" id="1.20.5.1930">
    <property type="match status" value="1"/>
</dbReference>
<dbReference type="GO" id="GO:0016020">
    <property type="term" value="C:membrane"/>
    <property type="evidence" value="ECO:0007669"/>
    <property type="project" value="InterPro"/>
</dbReference>
<dbReference type="PANTHER" id="PTHR24421:SF63">
    <property type="entry name" value="SENSOR HISTIDINE KINASE DESK"/>
    <property type="match status" value="1"/>
</dbReference>
<sequence>MKHFIRKTLLHWRGRLVPEELELGWMPFLFLGYLAFLFFPSLFPNVIGQGYRDVPYGLLGPTLVSIAVFLPLYFLSYRSRGIRAVLCMLAIASLCLILLPTNAFANTYLIYAIAFAAFLDMDLWRRLTWVIAMLSAFLVEILVLRIPLFIFVLTSLIAIAVFFANHFQLENSRKRVALKLSHDEIGRLAALAERERIGRDLHDLLGHTLSLIALKSELAGKLLKRDTVAAHREIDEVTRVAREALSQVRRAVTGIRAAGLAAELASARQMLESDGVQFSYAVGEVDLQTEQETVLALVLREAATNIQRHARARHANAALEAKNGCARLSIRDDGNGNAIVVGNGLRGMRERVEAIGGRLGIESELGRGTRIAIDLPLDLARVGEKGADAPQSMGRP</sequence>
<dbReference type="AlphaFoldDB" id="A0A1I4V7C8"/>
<reference evidence="7 8" key="1">
    <citation type="submission" date="2016-10" db="EMBL/GenBank/DDBJ databases">
        <authorList>
            <person name="de Groot N.N."/>
        </authorList>
    </citation>
    <scope>NUCLEOTIDE SEQUENCE [LARGE SCALE GENOMIC DNA]</scope>
    <source>
        <strain evidence="7 8">CGMCC 1.7659</strain>
    </source>
</reference>
<evidence type="ECO:0000256" key="2">
    <source>
        <dbReference type="ARBA" id="ARBA00022777"/>
    </source>
</evidence>
<keyword evidence="4" id="KW-0472">Membrane</keyword>
<dbReference type="RefSeq" id="WP_245778739.1">
    <property type="nucleotide sequence ID" value="NZ_FOVF01000001.1"/>
</dbReference>
<dbReference type="Pfam" id="PF02518">
    <property type="entry name" value="HATPase_c"/>
    <property type="match status" value="1"/>
</dbReference>
<keyword evidence="1" id="KW-0808">Transferase</keyword>
<dbReference type="SUPFAM" id="SSF55874">
    <property type="entry name" value="ATPase domain of HSP90 chaperone/DNA topoisomerase II/histidine kinase"/>
    <property type="match status" value="1"/>
</dbReference>
<feature type="domain" description="Signal transduction histidine kinase subgroup 3 dimerisation and phosphoacceptor" evidence="6">
    <location>
        <begin position="193"/>
        <end position="259"/>
    </location>
</feature>
<dbReference type="PANTHER" id="PTHR24421">
    <property type="entry name" value="NITRATE/NITRITE SENSOR PROTEIN NARX-RELATED"/>
    <property type="match status" value="1"/>
</dbReference>
<protein>
    <submittedName>
        <fullName evidence="7">Two-component system, NarL family, sensor histidine kinase DesK</fullName>
    </submittedName>
</protein>
<feature type="domain" description="Histidine kinase/HSP90-like ATPase" evidence="5">
    <location>
        <begin position="292"/>
        <end position="378"/>
    </location>
</feature>
<evidence type="ECO:0000256" key="3">
    <source>
        <dbReference type="ARBA" id="ARBA00023012"/>
    </source>
</evidence>
<feature type="transmembrane region" description="Helical" evidence="4">
    <location>
        <begin position="136"/>
        <end position="164"/>
    </location>
</feature>
<evidence type="ECO:0000259" key="5">
    <source>
        <dbReference type="Pfam" id="PF02518"/>
    </source>
</evidence>
<evidence type="ECO:0000313" key="7">
    <source>
        <dbReference type="EMBL" id="SFM96920.1"/>
    </source>
</evidence>
<feature type="transmembrane region" description="Helical" evidence="4">
    <location>
        <begin position="21"/>
        <end position="43"/>
    </location>
</feature>
<dbReference type="GO" id="GO:0000155">
    <property type="term" value="F:phosphorelay sensor kinase activity"/>
    <property type="evidence" value="ECO:0007669"/>
    <property type="project" value="InterPro"/>
</dbReference>
<keyword evidence="4" id="KW-1133">Transmembrane helix</keyword>
<gene>
    <name evidence="7" type="ORF">SAMN05216289_101173</name>
</gene>
<accession>A0A1I4V7C8</accession>
<dbReference type="EMBL" id="FOVF01000001">
    <property type="protein sequence ID" value="SFM96920.1"/>
    <property type="molecule type" value="Genomic_DNA"/>
</dbReference>
<name>A0A1I4V7C8_9GAMM</name>
<dbReference type="InterPro" id="IPR036890">
    <property type="entry name" value="HATPase_C_sf"/>
</dbReference>
<keyword evidence="8" id="KW-1185">Reference proteome</keyword>
<dbReference type="CDD" id="cd16917">
    <property type="entry name" value="HATPase_UhpB-NarQ-NarX-like"/>
    <property type="match status" value="1"/>
</dbReference>
<dbReference type="GO" id="GO:0046983">
    <property type="term" value="F:protein dimerization activity"/>
    <property type="evidence" value="ECO:0007669"/>
    <property type="project" value="InterPro"/>
</dbReference>
<evidence type="ECO:0000256" key="1">
    <source>
        <dbReference type="ARBA" id="ARBA00022679"/>
    </source>
</evidence>
<proteinExistence type="predicted"/>
<evidence type="ECO:0000259" key="6">
    <source>
        <dbReference type="Pfam" id="PF07730"/>
    </source>
</evidence>
<organism evidence="7 8">
    <name type="scientific">Dokdonella immobilis</name>
    <dbReference type="NCBI Taxonomy" id="578942"/>
    <lineage>
        <taxon>Bacteria</taxon>
        <taxon>Pseudomonadati</taxon>
        <taxon>Pseudomonadota</taxon>
        <taxon>Gammaproteobacteria</taxon>
        <taxon>Lysobacterales</taxon>
        <taxon>Rhodanobacteraceae</taxon>
        <taxon>Dokdonella</taxon>
    </lineage>
</organism>
<keyword evidence="3" id="KW-0902">Two-component regulatory system</keyword>
<evidence type="ECO:0000256" key="4">
    <source>
        <dbReference type="SAM" id="Phobius"/>
    </source>
</evidence>
<dbReference type="InterPro" id="IPR003594">
    <property type="entry name" value="HATPase_dom"/>
</dbReference>
<keyword evidence="2 7" id="KW-0418">Kinase</keyword>
<dbReference type="Gene3D" id="3.30.565.10">
    <property type="entry name" value="Histidine kinase-like ATPase, C-terminal domain"/>
    <property type="match status" value="1"/>
</dbReference>
<dbReference type="InterPro" id="IPR050482">
    <property type="entry name" value="Sensor_HK_TwoCompSys"/>
</dbReference>
<dbReference type="STRING" id="578942.SAMN05216289_101173"/>
<feature type="transmembrane region" description="Helical" evidence="4">
    <location>
        <begin position="55"/>
        <end position="75"/>
    </location>
</feature>
<keyword evidence="4" id="KW-0812">Transmembrane</keyword>
<dbReference type="Proteomes" id="UP000198575">
    <property type="component" value="Unassembled WGS sequence"/>
</dbReference>